<protein>
    <submittedName>
        <fullName evidence="2">Uncharacterized protein</fullName>
    </submittedName>
</protein>
<evidence type="ECO:0000313" key="3">
    <source>
        <dbReference type="Proteomes" id="UP000276133"/>
    </source>
</evidence>
<keyword evidence="3" id="KW-1185">Reference proteome</keyword>
<accession>A0A3M7PNM5</accession>
<dbReference type="AlphaFoldDB" id="A0A3M7PNM5"/>
<evidence type="ECO:0000313" key="2">
    <source>
        <dbReference type="EMBL" id="RNA00722.1"/>
    </source>
</evidence>
<proteinExistence type="predicted"/>
<gene>
    <name evidence="2" type="ORF">BpHYR1_045912</name>
</gene>
<reference evidence="2 3" key="1">
    <citation type="journal article" date="2018" name="Sci. Rep.">
        <title>Genomic signatures of local adaptation to the degree of environmental predictability in rotifers.</title>
        <authorList>
            <person name="Franch-Gras L."/>
            <person name="Hahn C."/>
            <person name="Garcia-Roger E.M."/>
            <person name="Carmona M.J."/>
            <person name="Serra M."/>
            <person name="Gomez A."/>
        </authorList>
    </citation>
    <scope>NUCLEOTIDE SEQUENCE [LARGE SCALE GENOMIC DNA]</scope>
    <source>
        <strain evidence="2">HYR1</strain>
    </source>
</reference>
<name>A0A3M7PNM5_BRAPC</name>
<dbReference type="Proteomes" id="UP000276133">
    <property type="component" value="Unassembled WGS sequence"/>
</dbReference>
<evidence type="ECO:0000256" key="1">
    <source>
        <dbReference type="SAM" id="SignalP"/>
    </source>
</evidence>
<organism evidence="2 3">
    <name type="scientific">Brachionus plicatilis</name>
    <name type="common">Marine rotifer</name>
    <name type="synonym">Brachionus muelleri</name>
    <dbReference type="NCBI Taxonomy" id="10195"/>
    <lineage>
        <taxon>Eukaryota</taxon>
        <taxon>Metazoa</taxon>
        <taxon>Spiralia</taxon>
        <taxon>Gnathifera</taxon>
        <taxon>Rotifera</taxon>
        <taxon>Eurotatoria</taxon>
        <taxon>Monogononta</taxon>
        <taxon>Pseudotrocha</taxon>
        <taxon>Ploima</taxon>
        <taxon>Brachionidae</taxon>
        <taxon>Brachionus</taxon>
    </lineage>
</organism>
<feature type="chain" id="PRO_5018171671" evidence="1">
    <location>
        <begin position="17"/>
        <end position="87"/>
    </location>
</feature>
<dbReference type="EMBL" id="REGN01009624">
    <property type="protein sequence ID" value="RNA00722.1"/>
    <property type="molecule type" value="Genomic_DNA"/>
</dbReference>
<feature type="signal peptide" evidence="1">
    <location>
        <begin position="1"/>
        <end position="16"/>
    </location>
</feature>
<comment type="caution">
    <text evidence="2">The sequence shown here is derived from an EMBL/GenBank/DDBJ whole genome shotgun (WGS) entry which is preliminary data.</text>
</comment>
<keyword evidence="1" id="KW-0732">Signal</keyword>
<sequence length="87" mass="10143">MGGMLFVLKNFLCFKASIIILNMLYRFETHVNCVIRDIFIQHKNQVSDQLSEVHKLMSISSFNDLVTHLHILIYVKEREFSAEKGAQ</sequence>